<dbReference type="EMBL" id="VSSQ01117659">
    <property type="protein sequence ID" value="MPN51994.1"/>
    <property type="molecule type" value="Genomic_DNA"/>
</dbReference>
<reference evidence="1" key="1">
    <citation type="submission" date="2019-08" db="EMBL/GenBank/DDBJ databases">
        <authorList>
            <person name="Kucharzyk K."/>
            <person name="Murdoch R.W."/>
            <person name="Higgins S."/>
            <person name="Loffler F."/>
        </authorList>
    </citation>
    <scope>NUCLEOTIDE SEQUENCE</scope>
</reference>
<comment type="caution">
    <text evidence="1">The sequence shown here is derived from an EMBL/GenBank/DDBJ whole genome shotgun (WGS) entry which is preliminary data.</text>
</comment>
<proteinExistence type="predicted"/>
<protein>
    <submittedName>
        <fullName evidence="1">Uncharacterized protein</fullName>
    </submittedName>
</protein>
<dbReference type="AlphaFoldDB" id="A0A645IUB9"/>
<evidence type="ECO:0000313" key="1">
    <source>
        <dbReference type="EMBL" id="MPN51994.1"/>
    </source>
</evidence>
<accession>A0A645IUB9</accession>
<sequence>MAGMLKNMINGASLVLKEYMKVVFDMKKDGISLMTGTDSNFIPGFTATCSFYG</sequence>
<gene>
    <name evidence="1" type="ORF">SDC9_199646</name>
</gene>
<name>A0A645IUB9_9ZZZZ</name>
<organism evidence="1">
    <name type="scientific">bioreactor metagenome</name>
    <dbReference type="NCBI Taxonomy" id="1076179"/>
    <lineage>
        <taxon>unclassified sequences</taxon>
        <taxon>metagenomes</taxon>
        <taxon>ecological metagenomes</taxon>
    </lineage>
</organism>